<evidence type="ECO:0000313" key="4">
    <source>
        <dbReference type="EMBL" id="MFN0255574.1"/>
    </source>
</evidence>
<evidence type="ECO:0000313" key="5">
    <source>
        <dbReference type="Proteomes" id="UP001517247"/>
    </source>
</evidence>
<keyword evidence="5" id="KW-1185">Reference proteome</keyword>
<dbReference type="Gene3D" id="2.60.120.1440">
    <property type="match status" value="1"/>
</dbReference>
<dbReference type="InterPro" id="IPR032508">
    <property type="entry name" value="FecR_C"/>
</dbReference>
<dbReference type="RefSeq" id="WP_138722669.1">
    <property type="nucleotide sequence ID" value="NZ_SSHJ02000005.1"/>
</dbReference>
<keyword evidence="1" id="KW-0812">Transmembrane</keyword>
<feature type="transmembrane region" description="Helical" evidence="1">
    <location>
        <begin position="91"/>
        <end position="112"/>
    </location>
</feature>
<keyword evidence="1" id="KW-0472">Membrane</keyword>
<dbReference type="PIRSF" id="PIRSF018266">
    <property type="entry name" value="FecR"/>
    <property type="match status" value="1"/>
</dbReference>
<dbReference type="PANTHER" id="PTHR30273:SF2">
    <property type="entry name" value="PROTEIN FECR"/>
    <property type="match status" value="1"/>
</dbReference>
<comment type="caution">
    <text evidence="4">The sequence shown here is derived from an EMBL/GenBank/DDBJ whole genome shotgun (WGS) entry which is preliminary data.</text>
</comment>
<dbReference type="PANTHER" id="PTHR30273">
    <property type="entry name" value="PERIPLASMIC SIGNAL SENSOR AND SIGMA FACTOR ACTIVATOR FECR-RELATED"/>
    <property type="match status" value="1"/>
</dbReference>
<keyword evidence="1" id="KW-1133">Transmembrane helix</keyword>
<dbReference type="Gene3D" id="3.55.50.30">
    <property type="match status" value="1"/>
</dbReference>
<evidence type="ECO:0000256" key="1">
    <source>
        <dbReference type="SAM" id="Phobius"/>
    </source>
</evidence>
<feature type="domain" description="FecR protein" evidence="2">
    <location>
        <begin position="125"/>
        <end position="217"/>
    </location>
</feature>
<dbReference type="InterPro" id="IPR006860">
    <property type="entry name" value="FecR"/>
</dbReference>
<evidence type="ECO:0000259" key="3">
    <source>
        <dbReference type="Pfam" id="PF16344"/>
    </source>
</evidence>
<dbReference type="Proteomes" id="UP001517247">
    <property type="component" value="Unassembled WGS sequence"/>
</dbReference>
<feature type="domain" description="Protein FecR C-terminal" evidence="3">
    <location>
        <begin position="272"/>
        <end position="339"/>
    </location>
</feature>
<proteinExistence type="predicted"/>
<accession>A0ABW9J638</accession>
<dbReference type="Pfam" id="PF04773">
    <property type="entry name" value="FecR"/>
    <property type="match status" value="1"/>
</dbReference>
<name>A0ABW9J638_9SPHI</name>
<dbReference type="InterPro" id="IPR012373">
    <property type="entry name" value="Ferrdict_sens_TM"/>
</dbReference>
<protein>
    <submittedName>
        <fullName evidence="4">FecR family protein</fullName>
    </submittedName>
</protein>
<reference evidence="4 5" key="1">
    <citation type="submission" date="2024-12" db="EMBL/GenBank/DDBJ databases">
        <authorList>
            <person name="Hu S."/>
        </authorList>
    </citation>
    <scope>NUCLEOTIDE SEQUENCE [LARGE SCALE GENOMIC DNA]</scope>
    <source>
        <strain evidence="4 5">THG-T11</strain>
    </source>
</reference>
<sequence length="341" mass="38332">MEKDQFIKLLSKKLSQEISASEQELLKQALQNEDYRILANQIEAYFTKQNKISSSVMTLDKTWAKIADAEKGSLANSFNFSTHKQSLFASALFRAAAIITIVLGIGLVAYYFSNRTDKTLLAAADQKIFKVLEDGTRVWLNKQSSIVYNAEFGKYQREITLKGEAYFDVVKNAAVPLIIHAGEATNGIDIEVKGTAFNVNAYQENEGIEVALVRGSIAVTDRQNLKNSVLLKPNDKLVFANSSISQNQSTFKIVTLKPELILREASWAADTLVFHKERLVDLAPKLAKKYDLKIEIQSEKLKEKRFSGTFINETIYQALEALKLSYPLTYTVDKQLVIIKD</sequence>
<dbReference type="EMBL" id="SSHJ02000005">
    <property type="protein sequence ID" value="MFN0255574.1"/>
    <property type="molecule type" value="Genomic_DNA"/>
</dbReference>
<gene>
    <name evidence="4" type="ORF">E6A44_008330</name>
</gene>
<evidence type="ECO:0000259" key="2">
    <source>
        <dbReference type="Pfam" id="PF04773"/>
    </source>
</evidence>
<organism evidence="4 5">
    <name type="scientific">Pedobacter ureilyticus</name>
    <dbReference type="NCBI Taxonomy" id="1393051"/>
    <lineage>
        <taxon>Bacteria</taxon>
        <taxon>Pseudomonadati</taxon>
        <taxon>Bacteroidota</taxon>
        <taxon>Sphingobacteriia</taxon>
        <taxon>Sphingobacteriales</taxon>
        <taxon>Sphingobacteriaceae</taxon>
        <taxon>Pedobacter</taxon>
    </lineage>
</organism>
<dbReference type="Pfam" id="PF16344">
    <property type="entry name" value="FecR_C"/>
    <property type="match status" value="1"/>
</dbReference>